<dbReference type="SUPFAM" id="SSF52821">
    <property type="entry name" value="Rhodanese/Cell cycle control phosphatase"/>
    <property type="match status" value="1"/>
</dbReference>
<dbReference type="PANTHER" id="PTHR44390">
    <property type="entry name" value="CENTROSOMAL PROTEIN OF 41 KDA"/>
    <property type="match status" value="1"/>
</dbReference>
<dbReference type="GO" id="GO:0015031">
    <property type="term" value="P:protein transport"/>
    <property type="evidence" value="ECO:0007669"/>
    <property type="project" value="UniProtKB-KW"/>
</dbReference>
<keyword evidence="8" id="KW-0206">Cytoskeleton</keyword>
<evidence type="ECO:0000256" key="4">
    <source>
        <dbReference type="ARBA" id="ARBA00022490"/>
    </source>
</evidence>
<dbReference type="InterPro" id="IPR036873">
    <property type="entry name" value="Rhodanese-like_dom_sf"/>
</dbReference>
<proteinExistence type="inferred from homology"/>
<evidence type="ECO:0000256" key="10">
    <source>
        <dbReference type="ARBA" id="ARBA00038465"/>
    </source>
</evidence>
<dbReference type="PANTHER" id="PTHR44390:SF1">
    <property type="entry name" value="CENTROSOMAL PROTEIN OF 41 KDA"/>
    <property type="match status" value="1"/>
</dbReference>
<dbReference type="InterPro" id="IPR001763">
    <property type="entry name" value="Rhodanese-like_dom"/>
</dbReference>
<gene>
    <name evidence="13" type="primary">cep41</name>
    <name evidence="13" type="ORF">CEXT_667221</name>
</gene>
<feature type="compositionally biased region" description="Low complexity" evidence="11">
    <location>
        <begin position="300"/>
        <end position="318"/>
    </location>
</feature>
<keyword evidence="14" id="KW-1185">Reference proteome</keyword>
<dbReference type="GO" id="GO:0060271">
    <property type="term" value="P:cilium assembly"/>
    <property type="evidence" value="ECO:0007669"/>
    <property type="project" value="TreeGrafter"/>
</dbReference>
<dbReference type="AlphaFoldDB" id="A0AAV4XAF3"/>
<dbReference type="GO" id="GO:0005813">
    <property type="term" value="C:centrosome"/>
    <property type="evidence" value="ECO:0007669"/>
    <property type="project" value="UniProtKB-SubCell"/>
</dbReference>
<dbReference type="Proteomes" id="UP001054945">
    <property type="component" value="Unassembled WGS sequence"/>
</dbReference>
<evidence type="ECO:0000256" key="11">
    <source>
        <dbReference type="SAM" id="MobiDB-lite"/>
    </source>
</evidence>
<name>A0AAV4XAF3_CAEEX</name>
<feature type="domain" description="Rhodanese" evidence="12">
    <location>
        <begin position="151"/>
        <end position="243"/>
    </location>
</feature>
<evidence type="ECO:0000256" key="3">
    <source>
        <dbReference type="ARBA" id="ARBA00022448"/>
    </source>
</evidence>
<evidence type="ECO:0000256" key="2">
    <source>
        <dbReference type="ARBA" id="ARBA00004300"/>
    </source>
</evidence>
<evidence type="ECO:0000256" key="6">
    <source>
        <dbReference type="ARBA" id="ARBA00022927"/>
    </source>
</evidence>
<evidence type="ECO:0000256" key="8">
    <source>
        <dbReference type="ARBA" id="ARBA00023212"/>
    </source>
</evidence>
<reference evidence="13 14" key="1">
    <citation type="submission" date="2021-06" db="EMBL/GenBank/DDBJ databases">
        <title>Caerostris extrusa draft genome.</title>
        <authorList>
            <person name="Kono N."/>
            <person name="Arakawa K."/>
        </authorList>
    </citation>
    <scope>NUCLEOTIDE SEQUENCE [LARGE SCALE GENOMIC DNA]</scope>
</reference>
<comment type="similarity">
    <text evidence="10">Belongs to the CEP41 family.</text>
</comment>
<keyword evidence="7" id="KW-0969">Cilium</keyword>
<dbReference type="InterPro" id="IPR051889">
    <property type="entry name" value="CEP41"/>
</dbReference>
<evidence type="ECO:0000313" key="13">
    <source>
        <dbReference type="EMBL" id="GIY91577.1"/>
    </source>
</evidence>
<keyword evidence="6" id="KW-0653">Protein transport</keyword>
<dbReference type="EMBL" id="BPLR01017430">
    <property type="protein sequence ID" value="GIY91577.1"/>
    <property type="molecule type" value="Genomic_DNA"/>
</dbReference>
<feature type="region of interest" description="Disordered" evidence="11">
    <location>
        <begin position="300"/>
        <end position="364"/>
    </location>
</feature>
<keyword evidence="5" id="KW-0970">Cilium biogenesis/degradation</keyword>
<dbReference type="Pfam" id="PF00581">
    <property type="entry name" value="Rhodanese"/>
    <property type="match status" value="1"/>
</dbReference>
<evidence type="ECO:0000256" key="7">
    <source>
        <dbReference type="ARBA" id="ARBA00023069"/>
    </source>
</evidence>
<evidence type="ECO:0000256" key="9">
    <source>
        <dbReference type="ARBA" id="ARBA00023273"/>
    </source>
</evidence>
<comment type="caution">
    <text evidence="13">The sequence shown here is derived from an EMBL/GenBank/DDBJ whole genome shotgun (WGS) entry which is preliminary data.</text>
</comment>
<comment type="subcellular location">
    <subcellularLocation>
        <location evidence="1">Cytoplasm</location>
        <location evidence="1">Cytoskeleton</location>
        <location evidence="1">Cilium basal body</location>
    </subcellularLocation>
    <subcellularLocation>
        <location evidence="2">Cytoplasm</location>
        <location evidence="2">Cytoskeleton</location>
        <location evidence="2">Microtubule organizing center</location>
        <location evidence="2">Centrosome</location>
    </subcellularLocation>
</comment>
<protein>
    <submittedName>
        <fullName evidence="13">Centrosomal protein of 41 kDa</fullName>
    </submittedName>
</protein>
<keyword evidence="9" id="KW-0966">Cell projection</keyword>
<dbReference type="SMART" id="SM00450">
    <property type="entry name" value="RHOD"/>
    <property type="match status" value="1"/>
</dbReference>
<dbReference type="PROSITE" id="PS50206">
    <property type="entry name" value="RHODANESE_3"/>
    <property type="match status" value="1"/>
</dbReference>
<evidence type="ECO:0000313" key="14">
    <source>
        <dbReference type="Proteomes" id="UP001054945"/>
    </source>
</evidence>
<keyword evidence="4" id="KW-0963">Cytoplasm</keyword>
<evidence type="ECO:0000259" key="12">
    <source>
        <dbReference type="PROSITE" id="PS50206"/>
    </source>
</evidence>
<dbReference type="GO" id="GO:0036064">
    <property type="term" value="C:ciliary basal body"/>
    <property type="evidence" value="ECO:0007669"/>
    <property type="project" value="TreeGrafter"/>
</dbReference>
<evidence type="ECO:0000256" key="5">
    <source>
        <dbReference type="ARBA" id="ARBA00022794"/>
    </source>
</evidence>
<accession>A0AAV4XAF3</accession>
<dbReference type="Gene3D" id="3.40.250.10">
    <property type="entry name" value="Rhodanese-like domain"/>
    <property type="match status" value="1"/>
</dbReference>
<evidence type="ECO:0000256" key="1">
    <source>
        <dbReference type="ARBA" id="ARBA00004120"/>
    </source>
</evidence>
<dbReference type="CDD" id="cd00158">
    <property type="entry name" value="RHOD"/>
    <property type="match status" value="1"/>
</dbReference>
<sequence>MYSRHKSLNFGQYIPDDKVLNKKVPENPKYKHVRPAINTGKNVKSHIDELKEKQKKSYFYLGCNHKKDEVFYRVKLSSFIKLAISVAQEIFKQEERGDFSSRLEVENSSENHKEDKNILANVLIGIGEIDLRNERKKQPVSQPKIERKIPYLLLDVRDQEEFCRGHIKTAKHYPASMLSRSIGYEIEEMKHYKNNRPELIVLYDNDESIAPRVATTLVQRGYDNIYVLSGGLNLGYEIFPRALMASVTTRLPSKMSPSSSVQIKTSSEYFSQEDVENIQQYLEDCPQKSYPVGNSKSCTSYSKSDKSSSFVSKQSGSSMAYAGKCGSVTFRKDSASSSRSFETARMRAASTDARFKTAKKAPWK</sequence>
<keyword evidence="3" id="KW-0813">Transport</keyword>
<organism evidence="13 14">
    <name type="scientific">Caerostris extrusa</name>
    <name type="common">Bark spider</name>
    <name type="synonym">Caerostris bankana</name>
    <dbReference type="NCBI Taxonomy" id="172846"/>
    <lineage>
        <taxon>Eukaryota</taxon>
        <taxon>Metazoa</taxon>
        <taxon>Ecdysozoa</taxon>
        <taxon>Arthropoda</taxon>
        <taxon>Chelicerata</taxon>
        <taxon>Arachnida</taxon>
        <taxon>Araneae</taxon>
        <taxon>Araneomorphae</taxon>
        <taxon>Entelegynae</taxon>
        <taxon>Araneoidea</taxon>
        <taxon>Araneidae</taxon>
        <taxon>Caerostris</taxon>
    </lineage>
</organism>